<accession>A0ABM1UZ15</accession>
<evidence type="ECO:0000256" key="1">
    <source>
        <dbReference type="SAM" id="MobiDB-lite"/>
    </source>
</evidence>
<gene>
    <name evidence="5" type="primary">LOC114074871</name>
</gene>
<proteinExistence type="predicted"/>
<dbReference type="Pfam" id="PF14244">
    <property type="entry name" value="Retrotran_gag_3"/>
    <property type="match status" value="1"/>
</dbReference>
<reference evidence="5" key="2">
    <citation type="submission" date="2025-08" db="UniProtKB">
        <authorList>
            <consortium name="RefSeq"/>
        </authorList>
    </citation>
    <scope>IDENTIFICATION</scope>
</reference>
<sequence length="373" mass="42207">MGDLTVATLEHNHPLYLQASDTPGAALIATKLTGPENYGLWSRSLRLTLLVKNKLGFVDGTCLKSAFKGDLAIQWERCNVVVLSWISSTVAPELITTIVYASNAKRVWDDFKERFHKSNLTRVYQLWEDVSSIKQGTDSVTIYYSKLRDLWDELDVLVPAPLCNCDVAKPYIEHLSQQRLLMFLMGLNESYSHVRSDILLKPVVPTVNQAYATVIQEESQRLLGVIDINREPLTMLVNRRQGFRGKKLLDIACEHCGYKNHLSKDCYRIIGYPADFKSKRKQGLPGGNNNGYRSNNLTQNSAQNSNTQNAGTSFRPYANYAANEGQSDFQLTEEEYNHVQNLRINSTLSAARDEGEYKANLAGTLQWEGDWDW</sequence>
<evidence type="ECO:0000313" key="5">
    <source>
        <dbReference type="RefSeq" id="XP_027768733.1"/>
    </source>
</evidence>
<dbReference type="RefSeq" id="XP_027768733.1">
    <property type="nucleotide sequence ID" value="XM_027912932.1"/>
</dbReference>
<keyword evidence="4" id="KW-1185">Reference proteome</keyword>
<dbReference type="GeneID" id="114074871"/>
<evidence type="ECO:0000259" key="2">
    <source>
        <dbReference type="Pfam" id="PF03732"/>
    </source>
</evidence>
<organism evidence="4 5">
    <name type="scientific">Solanum pennellii</name>
    <name type="common">Tomato</name>
    <name type="synonym">Lycopersicon pennellii</name>
    <dbReference type="NCBI Taxonomy" id="28526"/>
    <lineage>
        <taxon>Eukaryota</taxon>
        <taxon>Viridiplantae</taxon>
        <taxon>Streptophyta</taxon>
        <taxon>Embryophyta</taxon>
        <taxon>Tracheophyta</taxon>
        <taxon>Spermatophyta</taxon>
        <taxon>Magnoliopsida</taxon>
        <taxon>eudicotyledons</taxon>
        <taxon>Gunneridae</taxon>
        <taxon>Pentapetalae</taxon>
        <taxon>asterids</taxon>
        <taxon>lamiids</taxon>
        <taxon>Solanales</taxon>
        <taxon>Solanaceae</taxon>
        <taxon>Solanoideae</taxon>
        <taxon>Solaneae</taxon>
        <taxon>Solanum</taxon>
        <taxon>Solanum subgen. Lycopersicon</taxon>
    </lineage>
</organism>
<dbReference type="Pfam" id="PF03732">
    <property type="entry name" value="Retrotrans_gag"/>
    <property type="match status" value="1"/>
</dbReference>
<dbReference type="PANTHER" id="PTHR37610:SF86">
    <property type="entry name" value="RETROTRANSPOSON COPIA-LIKE N-TERMINAL DOMAIN-CONTAINING PROTEIN"/>
    <property type="match status" value="1"/>
</dbReference>
<feature type="domain" description="Retrotransposon Copia-like N-terminal" evidence="3">
    <location>
        <begin position="19"/>
        <end position="63"/>
    </location>
</feature>
<name>A0ABM1UZ15_SOLPN</name>
<dbReference type="InterPro" id="IPR029472">
    <property type="entry name" value="Copia-like_N"/>
</dbReference>
<feature type="region of interest" description="Disordered" evidence="1">
    <location>
        <begin position="280"/>
        <end position="313"/>
    </location>
</feature>
<dbReference type="InterPro" id="IPR005162">
    <property type="entry name" value="Retrotrans_gag_dom"/>
</dbReference>
<dbReference type="PANTHER" id="PTHR37610">
    <property type="entry name" value="CCHC-TYPE DOMAIN-CONTAINING PROTEIN"/>
    <property type="match status" value="1"/>
</dbReference>
<dbReference type="Proteomes" id="UP000694930">
    <property type="component" value="Chromosome 11"/>
</dbReference>
<evidence type="ECO:0000259" key="3">
    <source>
        <dbReference type="Pfam" id="PF14244"/>
    </source>
</evidence>
<feature type="domain" description="Retrotransposon gag" evidence="2">
    <location>
        <begin position="105"/>
        <end position="188"/>
    </location>
</feature>
<protein>
    <submittedName>
        <fullName evidence="5">Uncharacterized protein LOC114074871</fullName>
    </submittedName>
</protein>
<reference evidence="4" key="1">
    <citation type="journal article" date="2014" name="Nat. Genet.">
        <title>The genome of the stress-tolerant wild tomato species Solanum pennellii.</title>
        <authorList>
            <person name="Bolger A."/>
            <person name="Scossa F."/>
            <person name="Bolger M.E."/>
            <person name="Lanz C."/>
            <person name="Maumus F."/>
            <person name="Tohge T."/>
            <person name="Quesneville H."/>
            <person name="Alseekh S."/>
            <person name="Sorensen I."/>
            <person name="Lichtenstein G."/>
            <person name="Fich E.A."/>
            <person name="Conte M."/>
            <person name="Keller H."/>
            <person name="Schneeberger K."/>
            <person name="Schwacke R."/>
            <person name="Ofner I."/>
            <person name="Vrebalov J."/>
            <person name="Xu Y."/>
            <person name="Osorio S."/>
            <person name="Aflitos S.A."/>
            <person name="Schijlen E."/>
            <person name="Jimenez-Gomez J.M."/>
            <person name="Ryngajllo M."/>
            <person name="Kimura S."/>
            <person name="Kumar R."/>
            <person name="Koenig D."/>
            <person name="Headland L.R."/>
            <person name="Maloof J.N."/>
            <person name="Sinha N."/>
            <person name="van Ham R.C."/>
            <person name="Lankhorst R.K."/>
            <person name="Mao L."/>
            <person name="Vogel A."/>
            <person name="Arsova B."/>
            <person name="Panstruga R."/>
            <person name="Fei Z."/>
            <person name="Rose J.K."/>
            <person name="Zamir D."/>
            <person name="Carrari F."/>
            <person name="Giovannoni J.J."/>
            <person name="Weigel D."/>
            <person name="Usadel B."/>
            <person name="Fernie A.R."/>
        </authorList>
    </citation>
    <scope>NUCLEOTIDE SEQUENCE [LARGE SCALE GENOMIC DNA]</scope>
    <source>
        <strain evidence="4">cv. LA0716</strain>
    </source>
</reference>
<feature type="compositionally biased region" description="Low complexity" evidence="1">
    <location>
        <begin position="294"/>
        <end position="310"/>
    </location>
</feature>
<evidence type="ECO:0000313" key="4">
    <source>
        <dbReference type="Proteomes" id="UP000694930"/>
    </source>
</evidence>